<evidence type="ECO:0000313" key="1">
    <source>
        <dbReference type="EMBL" id="JAE36772.1"/>
    </source>
</evidence>
<protein>
    <submittedName>
        <fullName evidence="1">Uncharacterized protein</fullName>
    </submittedName>
</protein>
<reference evidence="1" key="2">
    <citation type="journal article" date="2015" name="Data Brief">
        <title>Shoot transcriptome of the giant reed, Arundo donax.</title>
        <authorList>
            <person name="Barrero R.A."/>
            <person name="Guerrero F.D."/>
            <person name="Moolhuijzen P."/>
            <person name="Goolsby J.A."/>
            <person name="Tidwell J."/>
            <person name="Bellgard S.E."/>
            <person name="Bellgard M.I."/>
        </authorList>
    </citation>
    <scope>NUCLEOTIDE SEQUENCE</scope>
    <source>
        <tissue evidence="1">Shoot tissue taken approximately 20 cm above the soil surface</tissue>
    </source>
</reference>
<organism evidence="1">
    <name type="scientific">Arundo donax</name>
    <name type="common">Giant reed</name>
    <name type="synonym">Donax arundinaceus</name>
    <dbReference type="NCBI Taxonomy" id="35708"/>
    <lineage>
        <taxon>Eukaryota</taxon>
        <taxon>Viridiplantae</taxon>
        <taxon>Streptophyta</taxon>
        <taxon>Embryophyta</taxon>
        <taxon>Tracheophyta</taxon>
        <taxon>Spermatophyta</taxon>
        <taxon>Magnoliopsida</taxon>
        <taxon>Liliopsida</taxon>
        <taxon>Poales</taxon>
        <taxon>Poaceae</taxon>
        <taxon>PACMAD clade</taxon>
        <taxon>Arundinoideae</taxon>
        <taxon>Arundineae</taxon>
        <taxon>Arundo</taxon>
    </lineage>
</organism>
<reference evidence="1" key="1">
    <citation type="submission" date="2014-09" db="EMBL/GenBank/DDBJ databases">
        <authorList>
            <person name="Magalhaes I.L.F."/>
            <person name="Oliveira U."/>
            <person name="Santos F.R."/>
            <person name="Vidigal T.H.D.A."/>
            <person name="Brescovit A.D."/>
            <person name="Santos A.J."/>
        </authorList>
    </citation>
    <scope>NUCLEOTIDE SEQUENCE</scope>
    <source>
        <tissue evidence="1">Shoot tissue taken approximately 20 cm above the soil surface</tissue>
    </source>
</reference>
<dbReference type="AlphaFoldDB" id="A0A0A9HJ40"/>
<accession>A0A0A9HJ40</accession>
<name>A0A0A9HJ40_ARUDO</name>
<sequence length="36" mass="4101">MHGVHLDCCPLRCYQVFSLLGLIGVYKLKCTLPCEF</sequence>
<proteinExistence type="predicted"/>
<dbReference type="EMBL" id="GBRH01161124">
    <property type="protein sequence ID" value="JAE36772.1"/>
    <property type="molecule type" value="Transcribed_RNA"/>
</dbReference>